<evidence type="ECO:0000313" key="4">
    <source>
        <dbReference type="EMBL" id="KRG79474.1"/>
    </source>
</evidence>
<dbReference type="Proteomes" id="UP000050956">
    <property type="component" value="Unassembled WGS sequence"/>
</dbReference>
<reference evidence="4 5" key="1">
    <citation type="submission" date="2015-05" db="EMBL/GenBank/DDBJ databases">
        <title>Genome sequencing and analysis of members of genus Stenotrophomonas.</title>
        <authorList>
            <person name="Patil P.P."/>
            <person name="Midha S."/>
            <person name="Patil P.B."/>
        </authorList>
    </citation>
    <scope>NUCLEOTIDE SEQUENCE [LARGE SCALE GENOMIC DNA]</scope>
    <source>
        <strain evidence="4 5">DSM 24757</strain>
    </source>
</reference>
<sequence>MRALTLTLPLLLVASLAQAQSSTVYQWKDANGVTQYSERPPTGRSAESRRISHRGDIGEAVPATTASEAPACTSARSNLALLNGSGAIGRDTNGDGVPDTALTAEQRQTEKQQAEKDVANFCPSAG</sequence>
<evidence type="ECO:0000313" key="5">
    <source>
        <dbReference type="Proteomes" id="UP000050956"/>
    </source>
</evidence>
<keyword evidence="2" id="KW-0732">Signal</keyword>
<feature type="domain" description="DUF4124" evidence="3">
    <location>
        <begin position="11"/>
        <end position="48"/>
    </location>
</feature>
<dbReference type="RefSeq" id="WP_057636300.1">
    <property type="nucleotide sequence ID" value="NZ_LDJM01000003.1"/>
</dbReference>
<feature type="region of interest" description="Disordered" evidence="1">
    <location>
        <begin position="105"/>
        <end position="126"/>
    </location>
</feature>
<name>A0A0R0DL61_9GAMM</name>
<dbReference type="PATRIC" id="fig|336566.3.peg.1783"/>
<feature type="chain" id="PRO_5006395916" description="DUF4124 domain-containing protein" evidence="2">
    <location>
        <begin position="20"/>
        <end position="126"/>
    </location>
</feature>
<gene>
    <name evidence="4" type="ORF">ABB30_00580</name>
</gene>
<evidence type="ECO:0000256" key="2">
    <source>
        <dbReference type="SAM" id="SignalP"/>
    </source>
</evidence>
<dbReference type="Pfam" id="PF13511">
    <property type="entry name" value="DUF4124"/>
    <property type="match status" value="1"/>
</dbReference>
<feature type="signal peptide" evidence="2">
    <location>
        <begin position="1"/>
        <end position="19"/>
    </location>
</feature>
<organism evidence="4 5">
    <name type="scientific">Stenotrophomonas ginsengisoli</name>
    <dbReference type="NCBI Taxonomy" id="336566"/>
    <lineage>
        <taxon>Bacteria</taxon>
        <taxon>Pseudomonadati</taxon>
        <taxon>Pseudomonadota</taxon>
        <taxon>Gammaproteobacteria</taxon>
        <taxon>Lysobacterales</taxon>
        <taxon>Lysobacteraceae</taxon>
        <taxon>Stenotrophomonas</taxon>
    </lineage>
</organism>
<accession>A0A0R0DL61</accession>
<feature type="region of interest" description="Disordered" evidence="1">
    <location>
        <begin position="34"/>
        <end position="69"/>
    </location>
</feature>
<dbReference type="InterPro" id="IPR025392">
    <property type="entry name" value="DUF4124"/>
</dbReference>
<dbReference type="OrthoDB" id="7068596at2"/>
<feature type="compositionally biased region" description="Basic and acidic residues" evidence="1">
    <location>
        <begin position="46"/>
        <end position="57"/>
    </location>
</feature>
<comment type="caution">
    <text evidence="4">The sequence shown here is derived from an EMBL/GenBank/DDBJ whole genome shotgun (WGS) entry which is preliminary data.</text>
</comment>
<dbReference type="EMBL" id="LDJM01000003">
    <property type="protein sequence ID" value="KRG79474.1"/>
    <property type="molecule type" value="Genomic_DNA"/>
</dbReference>
<evidence type="ECO:0000256" key="1">
    <source>
        <dbReference type="SAM" id="MobiDB-lite"/>
    </source>
</evidence>
<keyword evidence="5" id="KW-1185">Reference proteome</keyword>
<proteinExistence type="predicted"/>
<dbReference type="AlphaFoldDB" id="A0A0R0DL61"/>
<protein>
    <recommendedName>
        <fullName evidence="3">DUF4124 domain-containing protein</fullName>
    </recommendedName>
</protein>
<feature type="compositionally biased region" description="Basic and acidic residues" evidence="1">
    <location>
        <begin position="107"/>
        <end position="118"/>
    </location>
</feature>
<dbReference type="STRING" id="336566.ABB30_00580"/>
<evidence type="ECO:0000259" key="3">
    <source>
        <dbReference type="Pfam" id="PF13511"/>
    </source>
</evidence>